<name>A0A0R1VZT2_9LACO</name>
<evidence type="ECO:0000313" key="2">
    <source>
        <dbReference type="Proteomes" id="UP000051315"/>
    </source>
</evidence>
<reference evidence="1 2" key="1">
    <citation type="journal article" date="2015" name="Genome Announc.">
        <title>Expanding the biotechnology potential of lactobacilli through comparative genomics of 213 strains and associated genera.</title>
        <authorList>
            <person name="Sun Z."/>
            <person name="Harris H.M."/>
            <person name="McCann A."/>
            <person name="Guo C."/>
            <person name="Argimon S."/>
            <person name="Zhang W."/>
            <person name="Yang X."/>
            <person name="Jeffery I.B."/>
            <person name="Cooney J.C."/>
            <person name="Kagawa T.F."/>
            <person name="Liu W."/>
            <person name="Song Y."/>
            <person name="Salvetti E."/>
            <person name="Wrobel A."/>
            <person name="Rasinkangas P."/>
            <person name="Parkhill J."/>
            <person name="Rea M.C."/>
            <person name="O'Sullivan O."/>
            <person name="Ritari J."/>
            <person name="Douillard F.P."/>
            <person name="Paul Ross R."/>
            <person name="Yang R."/>
            <person name="Briner A.E."/>
            <person name="Felis G.E."/>
            <person name="de Vos W.M."/>
            <person name="Barrangou R."/>
            <person name="Klaenhammer T.R."/>
            <person name="Caufield P.W."/>
            <person name="Cui Y."/>
            <person name="Zhang H."/>
            <person name="O'Toole P.W."/>
        </authorList>
    </citation>
    <scope>NUCLEOTIDE SEQUENCE [LARGE SCALE GENOMIC DNA]</scope>
    <source>
        <strain evidence="1 2">DSM 17758</strain>
    </source>
</reference>
<comment type="caution">
    <text evidence="1">The sequence shown here is derived from an EMBL/GenBank/DDBJ whole genome shotgun (WGS) entry which is preliminary data.</text>
</comment>
<evidence type="ECO:0000313" key="1">
    <source>
        <dbReference type="EMBL" id="KRM08681.1"/>
    </source>
</evidence>
<dbReference type="EMBL" id="AZFX01000079">
    <property type="protein sequence ID" value="KRM08681.1"/>
    <property type="molecule type" value="Genomic_DNA"/>
</dbReference>
<protein>
    <submittedName>
        <fullName evidence="1">Uncharacterized protein</fullName>
    </submittedName>
</protein>
<organism evidence="1 2">
    <name type="scientific">Lapidilactobacillus concavus DSM 17758</name>
    <dbReference type="NCBI Taxonomy" id="1423735"/>
    <lineage>
        <taxon>Bacteria</taxon>
        <taxon>Bacillati</taxon>
        <taxon>Bacillota</taxon>
        <taxon>Bacilli</taxon>
        <taxon>Lactobacillales</taxon>
        <taxon>Lactobacillaceae</taxon>
        <taxon>Lapidilactobacillus</taxon>
    </lineage>
</organism>
<gene>
    <name evidence="1" type="ORF">FC15_GL000336</name>
</gene>
<proteinExistence type="predicted"/>
<dbReference type="AlphaFoldDB" id="A0A0R1VZT2"/>
<dbReference type="Proteomes" id="UP000051315">
    <property type="component" value="Unassembled WGS sequence"/>
</dbReference>
<accession>A0A0R1VZT2</accession>
<sequence>MATVSRSKIVGREPHTAIRVDGDVLFDLVIQFWCLTITDVIGNDAHFLRSAFEPIQLIFCQFTQTGQSYRNPSTVLRFQNFRTGIRPMIEIPPLRINSRTEQRNIGYLSNDAFQCLKIICRIAIFLGKSVTAVHYKAKSLTVIGHIVVYKFDIVDFLIHEFVIPLDGKFVDLLHVCHCDTPPINHS</sequence>
<keyword evidence="2" id="KW-1185">Reference proteome</keyword>